<evidence type="ECO:0000313" key="4">
    <source>
        <dbReference type="EMBL" id="ETW17132.1"/>
    </source>
</evidence>
<evidence type="ECO:0000313" key="5">
    <source>
        <dbReference type="Proteomes" id="UP000030690"/>
    </source>
</evidence>
<protein>
    <recommendedName>
        <fullName evidence="3">GYF domain-containing protein</fullName>
    </recommendedName>
</protein>
<reference evidence="4 5" key="1">
    <citation type="submission" date="2013-02" db="EMBL/GenBank/DDBJ databases">
        <title>The Genome Annotation of Plasmodium falciparum Vietnam Oak-Knoll (FVO).</title>
        <authorList>
            <consortium name="The Broad Institute Genome Sequencing Platform"/>
            <consortium name="The Broad Institute Genome Sequencing Center for Infectious Disease"/>
            <person name="Neafsey D."/>
            <person name="Hoffman S."/>
            <person name="Volkman S."/>
            <person name="Rosenthal P."/>
            <person name="Walker B."/>
            <person name="Young S.K."/>
            <person name="Zeng Q."/>
            <person name="Gargeya S."/>
            <person name="Fitzgerald M."/>
            <person name="Haas B."/>
            <person name="Abouelleil A."/>
            <person name="Allen A.W."/>
            <person name="Alvarado L."/>
            <person name="Arachchi H.M."/>
            <person name="Berlin A.M."/>
            <person name="Chapman S.B."/>
            <person name="Gainer-Dewar J."/>
            <person name="Goldberg J."/>
            <person name="Griggs A."/>
            <person name="Gujja S."/>
            <person name="Hansen M."/>
            <person name="Howarth C."/>
            <person name="Imamovic A."/>
            <person name="Ireland A."/>
            <person name="Larimer J."/>
            <person name="McCowan C."/>
            <person name="Murphy C."/>
            <person name="Pearson M."/>
            <person name="Poon T.W."/>
            <person name="Priest M."/>
            <person name="Roberts A."/>
            <person name="Saif S."/>
            <person name="Shea T."/>
            <person name="Sisk P."/>
            <person name="Sykes S."/>
            <person name="Wortman J."/>
            <person name="Nusbaum C."/>
            <person name="Birren B."/>
        </authorList>
    </citation>
    <scope>NUCLEOTIDE SEQUENCE [LARGE SCALE GENOMIC DNA]</scope>
    <source>
        <strain evidence="5">Vietnam Oak-Knoll (FVO)</strain>
    </source>
</reference>
<sequence>MDINLYIHSIEIEFITNNKRIYNNEEEDNEDDNIVYCLNIKVEDHLEDNNSKENFYETPWYMCVKMGDKEVCMMSYEMNITHIFNLLENNEILTLYILRKNLKNDKIEVLHRNELHIKDKKYYDSENSISFDNDNIKGKIKLYLKNAIVYNHLLKKIQSEEFLKNDFSWKSEINNIKNMNKQILFDDIKISDDIKTSDDIKISDNIKISDDIKTSDDIKISDNIKISDDIKTSDDIKISDDIKTSDEIKTSDNIKSNDPIQSSDHIQSNDHIKSNDPIQSSDHIQSNDHIKSNDPIQSSDHIQSNDHIKSNDNNLLSQNKYISTILDNLLNTKRTLYWVYIDDDNKEQGPFNSYTIFNWVSNEYFEDNTLIRLHDQKEYFKLYQVIEYIEKNVLLYGEYDALFNETEKECENNYFLNNNKNDDGMNNICKRDVLQEINKISNVQNININELKDTTNWKHIIYNEKETKGIENNLKDENKTKNIYIHNIKDDQNNNIYYEPIILNKDHIIENKLIEKEKKYLTFNNSHFNKIEKNGKQKNEVKMLKKEIKKIKKEMIKLKETYNKDIYNTTYDSMDKVLYSDNISKEQNNLENTNDDIKSNQYKNNVTDNKNNACTNLKDMDTMKGKTNKNNIDNIKLNSDIMEKDEDVNCKTDDQYAREKNEENTKNLLIQNDTEKMLTDTSLKDSTKLLSNVMRNDKEKNIHILSDVTYEEDNKKKKFIETAMSSINEAQKCILKIRKKKMTTFLNKIMSTPIHTKTTHWSYENLQLHGKKYSSFNLKNDEKKNIIYKNENSFDRSEANISYIHDKIKTSTTKNNSNNYHSNCSYYDFHSSLEISEEEKIERNQKIEDNKWDIIYQDLPNKTTNNIQIYIQDKTHTKKQRIKVHINNLVNNTKIIYIYNTTLEWFLKCIALIQHNIRKWLVKRKILRIHNIKKKNKIKNKSYTISSGHSSSNNNYNTNDLPNDNNIKDNYIKYNPSSAENYEKTDFELEDNKLYYEQEEQKKIKESVNKIKKLLSMQNKLKHNGNYNNFSNTNNNYIYNSNMFPREQQQNYKNGIKNKNNGIHNFVSPCNNKLKTFNNDLNMEVETKKNEKREDLNVEYKENNIYEYNEEKEYEKKEKEKQEKDDKKNKIYEQLFKMRYINTYQDQNGTIPIKRHNIATADKNKLLNNNNNNNNTIKRGDQLYLKKKQNLNIMHDRLNEIFNRYENQNYGPYDMRTNKNNGDSNNNNNNNNNNNDNIITDHNNYDYPHKKEETIKNDNQYSNKTNNIQKEDFSFNRKDILLNIVNNFKFDNILIEKKKNCKLQINTEKNSIYSVQEFLNKIKEKAPKKTSINNEDITKNVNNNKFNIIKLNDYDNSKITHLRNIEKSPCDTNVHRMLSNKNFMKSKDF</sequence>
<dbReference type="EMBL" id="KI925134">
    <property type="protein sequence ID" value="ETW17132.1"/>
    <property type="molecule type" value="Genomic_DNA"/>
</dbReference>
<dbReference type="OrthoDB" id="392750at2759"/>
<evidence type="ECO:0000256" key="1">
    <source>
        <dbReference type="SAM" id="Coils"/>
    </source>
</evidence>
<dbReference type="Pfam" id="PF02213">
    <property type="entry name" value="GYF"/>
    <property type="match status" value="1"/>
</dbReference>
<name>A0A024V3K9_PLAFA</name>
<feature type="compositionally biased region" description="Low complexity" evidence="2">
    <location>
        <begin position="1218"/>
        <end position="1242"/>
    </location>
</feature>
<feature type="region of interest" description="Disordered" evidence="2">
    <location>
        <begin position="589"/>
        <end position="610"/>
    </location>
</feature>
<dbReference type="InterPro" id="IPR035445">
    <property type="entry name" value="GYF-like_dom_sf"/>
</dbReference>
<gene>
    <name evidence="4" type="ORF">PFFVO_03961</name>
</gene>
<dbReference type="SUPFAM" id="SSF55277">
    <property type="entry name" value="GYF domain"/>
    <property type="match status" value="1"/>
</dbReference>
<feature type="region of interest" description="Disordered" evidence="2">
    <location>
        <begin position="1212"/>
        <end position="1245"/>
    </location>
</feature>
<dbReference type="Proteomes" id="UP000030690">
    <property type="component" value="Unassembled WGS sequence"/>
</dbReference>
<feature type="compositionally biased region" description="Polar residues" evidence="2">
    <location>
        <begin position="253"/>
        <end position="266"/>
    </location>
</feature>
<dbReference type="SMART" id="SM00444">
    <property type="entry name" value="GYF"/>
    <property type="match status" value="1"/>
</dbReference>
<dbReference type="Gene3D" id="3.30.1490.40">
    <property type="match status" value="1"/>
</dbReference>
<feature type="domain" description="GYF" evidence="3">
    <location>
        <begin position="335"/>
        <end position="387"/>
    </location>
</feature>
<evidence type="ECO:0000259" key="3">
    <source>
        <dbReference type="PROSITE" id="PS50829"/>
    </source>
</evidence>
<dbReference type="InterPro" id="IPR003169">
    <property type="entry name" value="GYF"/>
</dbReference>
<keyword evidence="1" id="KW-0175">Coiled coil</keyword>
<dbReference type="PROSITE" id="PS50829">
    <property type="entry name" value="GYF"/>
    <property type="match status" value="1"/>
</dbReference>
<reference evidence="4 5" key="2">
    <citation type="submission" date="2013-02" db="EMBL/GenBank/DDBJ databases">
        <title>The Genome Sequence of Plasmodium falciparum Vietnam Oak-Knoll (FVO).</title>
        <authorList>
            <consortium name="The Broad Institute Genome Sequencing Platform"/>
            <consortium name="The Broad Institute Genome Sequencing Center for Infectious Disease"/>
            <person name="Neafsey D."/>
            <person name="Cheeseman I."/>
            <person name="Volkman S."/>
            <person name="Adams J."/>
            <person name="Walker B."/>
            <person name="Young S.K."/>
            <person name="Zeng Q."/>
            <person name="Gargeya S."/>
            <person name="Fitzgerald M."/>
            <person name="Haas B."/>
            <person name="Abouelleil A."/>
            <person name="Alvarado L."/>
            <person name="Arachchi H.M."/>
            <person name="Berlin A.M."/>
            <person name="Chapman S.B."/>
            <person name="Dewar J."/>
            <person name="Goldberg J."/>
            <person name="Griggs A."/>
            <person name="Gujja S."/>
            <person name="Hansen M."/>
            <person name="Howarth C."/>
            <person name="Imamovic A."/>
            <person name="Larimer J."/>
            <person name="McCowan C."/>
            <person name="Murphy C."/>
            <person name="Neiman D."/>
            <person name="Pearson M."/>
            <person name="Priest M."/>
            <person name="Roberts A."/>
            <person name="Saif S."/>
            <person name="Shea T."/>
            <person name="Sisk P."/>
            <person name="Sykes S."/>
            <person name="Wortman J."/>
            <person name="Nusbaum C."/>
            <person name="Birren B."/>
        </authorList>
    </citation>
    <scope>NUCLEOTIDE SEQUENCE [LARGE SCALE GENOMIC DNA]</scope>
    <source>
        <strain evidence="5">Vietnam Oak-Knoll (FVO)</strain>
    </source>
</reference>
<feature type="region of interest" description="Disordered" evidence="2">
    <location>
        <begin position="940"/>
        <end position="964"/>
    </location>
</feature>
<proteinExistence type="predicted"/>
<feature type="region of interest" description="Disordered" evidence="2">
    <location>
        <begin position="249"/>
        <end position="310"/>
    </location>
</feature>
<accession>A0A024V3K9</accession>
<organism evidence="4 5">
    <name type="scientific">Plasmodium falciparum Vietnam Oak-Knoll</name>
    <name type="common">FVO</name>
    <dbReference type="NCBI Taxonomy" id="1036723"/>
    <lineage>
        <taxon>Eukaryota</taxon>
        <taxon>Sar</taxon>
        <taxon>Alveolata</taxon>
        <taxon>Apicomplexa</taxon>
        <taxon>Aconoidasida</taxon>
        <taxon>Haemosporida</taxon>
        <taxon>Plasmodiidae</taxon>
        <taxon>Plasmodium</taxon>
        <taxon>Plasmodium (Laverania)</taxon>
    </lineage>
</organism>
<feature type="coiled-coil region" evidence="1">
    <location>
        <begin position="1105"/>
        <end position="1134"/>
    </location>
</feature>
<feature type="compositionally biased region" description="Low complexity" evidence="2">
    <location>
        <begin position="941"/>
        <end position="964"/>
    </location>
</feature>
<evidence type="ECO:0000256" key="2">
    <source>
        <dbReference type="SAM" id="MobiDB-lite"/>
    </source>
</evidence>
<feature type="compositionally biased region" description="Polar residues" evidence="2">
    <location>
        <begin position="599"/>
        <end position="610"/>
    </location>
</feature>